<dbReference type="Pfam" id="PF03484">
    <property type="entry name" value="B5"/>
    <property type="match status" value="1"/>
</dbReference>
<dbReference type="EMBL" id="JAAVUN010000011">
    <property type="protein sequence ID" value="NKE09677.1"/>
    <property type="molecule type" value="Genomic_DNA"/>
</dbReference>
<feature type="binding site" evidence="15">
    <location>
        <position position="497"/>
    </location>
    <ligand>
        <name>Mg(2+)</name>
        <dbReference type="ChEBI" id="CHEBI:18420"/>
        <note>shared with alpha subunit</note>
    </ligand>
</feature>
<dbReference type="PROSITE" id="PS51447">
    <property type="entry name" value="FDX_ACB"/>
    <property type="match status" value="1"/>
</dbReference>
<dbReference type="InterPro" id="IPR004532">
    <property type="entry name" value="Phe-tRNA-ligase_IIc_bsu_bact"/>
</dbReference>
<dbReference type="Proteomes" id="UP000521379">
    <property type="component" value="Unassembled WGS sequence"/>
</dbReference>
<dbReference type="PANTHER" id="PTHR10947">
    <property type="entry name" value="PHENYLALANYL-TRNA SYNTHETASE BETA CHAIN AND LEUCINE-RICH REPEAT-CONTAINING PROTEIN 47"/>
    <property type="match status" value="1"/>
</dbReference>
<dbReference type="SUPFAM" id="SSF54991">
    <property type="entry name" value="Anticodon-binding domain of PheRS"/>
    <property type="match status" value="1"/>
</dbReference>
<dbReference type="InterPro" id="IPR041616">
    <property type="entry name" value="PheRS_beta_core"/>
</dbReference>
<gene>
    <name evidence="15" type="primary">pheT</name>
    <name evidence="20" type="ORF">GTW58_06955</name>
</gene>
<dbReference type="PROSITE" id="PS50886">
    <property type="entry name" value="TRBD"/>
    <property type="match status" value="1"/>
</dbReference>
<dbReference type="GO" id="GO:0006432">
    <property type="term" value="P:phenylalanyl-tRNA aminoacylation"/>
    <property type="evidence" value="ECO:0007669"/>
    <property type="project" value="UniProtKB-UniRule"/>
</dbReference>
<proteinExistence type="inferred from homology"/>
<dbReference type="FunFam" id="3.30.70.380:FF:000001">
    <property type="entry name" value="Phenylalanine--tRNA ligase beta subunit"/>
    <property type="match status" value="1"/>
</dbReference>
<accession>A0A846TWS3</accession>
<evidence type="ECO:0000256" key="3">
    <source>
        <dbReference type="ARBA" id="ARBA00011209"/>
    </source>
</evidence>
<reference evidence="20 21" key="1">
    <citation type="submission" date="2020-02" db="EMBL/GenBank/DDBJ databases">
        <authorList>
            <person name="Sun Q."/>
        </authorList>
    </citation>
    <scope>NUCLEOTIDE SEQUENCE [LARGE SCALE GENOMIC DNA]</scope>
    <source>
        <strain evidence="20 21">YIM 13062</strain>
    </source>
</reference>
<feature type="binding site" evidence="15">
    <location>
        <position position="501"/>
    </location>
    <ligand>
        <name>Mg(2+)</name>
        <dbReference type="ChEBI" id="CHEBI:18420"/>
        <note>shared with alpha subunit</note>
    </ligand>
</feature>
<dbReference type="AlphaFoldDB" id="A0A846TWS3"/>
<evidence type="ECO:0000256" key="14">
    <source>
        <dbReference type="ARBA" id="ARBA00049255"/>
    </source>
</evidence>
<dbReference type="Pfam" id="PF17759">
    <property type="entry name" value="tRNA_synthFbeta"/>
    <property type="match status" value="1"/>
</dbReference>
<dbReference type="InterPro" id="IPR020825">
    <property type="entry name" value="Phe-tRNA_synthase-like_B3/B4"/>
</dbReference>
<name>A0A846TWS3_9MICC</name>
<keyword evidence="10 15" id="KW-0460">Magnesium</keyword>
<evidence type="ECO:0000259" key="18">
    <source>
        <dbReference type="PROSITE" id="PS51447"/>
    </source>
</evidence>
<dbReference type="InterPro" id="IPR002547">
    <property type="entry name" value="tRNA-bd_dom"/>
</dbReference>
<dbReference type="Gene3D" id="3.30.70.380">
    <property type="entry name" value="Ferrodoxin-fold anticodon-binding domain"/>
    <property type="match status" value="1"/>
</dbReference>
<keyword evidence="8 15" id="KW-0547">Nucleotide-binding</keyword>
<dbReference type="SUPFAM" id="SSF46955">
    <property type="entry name" value="Putative DNA-binding domain"/>
    <property type="match status" value="1"/>
</dbReference>
<keyword evidence="21" id="KW-1185">Reference proteome</keyword>
<evidence type="ECO:0000256" key="13">
    <source>
        <dbReference type="ARBA" id="ARBA00023146"/>
    </source>
</evidence>
<comment type="cofactor">
    <cofactor evidence="15">
        <name>Mg(2+)</name>
        <dbReference type="ChEBI" id="CHEBI:18420"/>
    </cofactor>
    <text evidence="15">Binds 2 magnesium ions per tetramer.</text>
</comment>
<dbReference type="CDD" id="cd00769">
    <property type="entry name" value="PheRS_beta_core"/>
    <property type="match status" value="1"/>
</dbReference>
<dbReference type="Gene3D" id="3.30.930.10">
    <property type="entry name" value="Bira Bifunctional Protein, Domain 2"/>
    <property type="match status" value="1"/>
</dbReference>
<dbReference type="Gene3D" id="3.50.40.10">
    <property type="entry name" value="Phenylalanyl-trna Synthetase, Chain B, domain 3"/>
    <property type="match status" value="1"/>
</dbReference>
<dbReference type="Gene3D" id="3.30.56.10">
    <property type="match status" value="2"/>
</dbReference>
<evidence type="ECO:0000256" key="10">
    <source>
        <dbReference type="ARBA" id="ARBA00022842"/>
    </source>
</evidence>
<evidence type="ECO:0000256" key="11">
    <source>
        <dbReference type="ARBA" id="ARBA00022884"/>
    </source>
</evidence>
<evidence type="ECO:0000256" key="2">
    <source>
        <dbReference type="ARBA" id="ARBA00008653"/>
    </source>
</evidence>
<evidence type="ECO:0000256" key="9">
    <source>
        <dbReference type="ARBA" id="ARBA00022840"/>
    </source>
</evidence>
<keyword evidence="11 16" id="KW-0694">RNA-binding</keyword>
<feature type="domain" description="FDX-ACB" evidence="18">
    <location>
        <begin position="764"/>
        <end position="857"/>
    </location>
</feature>
<comment type="subcellular location">
    <subcellularLocation>
        <location evidence="1 15">Cytoplasm</location>
    </subcellularLocation>
</comment>
<feature type="binding site" evidence="15">
    <location>
        <position position="491"/>
    </location>
    <ligand>
        <name>Mg(2+)</name>
        <dbReference type="ChEBI" id="CHEBI:18420"/>
        <note>shared with alpha subunit</note>
    </ligand>
</feature>
<dbReference type="SUPFAM" id="SSF56037">
    <property type="entry name" value="PheT/TilS domain"/>
    <property type="match status" value="1"/>
</dbReference>
<dbReference type="GO" id="GO:0000287">
    <property type="term" value="F:magnesium ion binding"/>
    <property type="evidence" value="ECO:0007669"/>
    <property type="project" value="UniProtKB-UniRule"/>
</dbReference>
<keyword evidence="12 15" id="KW-0648">Protein biosynthesis</keyword>
<dbReference type="SUPFAM" id="SSF50249">
    <property type="entry name" value="Nucleic acid-binding proteins"/>
    <property type="match status" value="1"/>
</dbReference>
<evidence type="ECO:0000256" key="4">
    <source>
        <dbReference type="ARBA" id="ARBA00022490"/>
    </source>
</evidence>
<keyword evidence="5 16" id="KW-0820">tRNA-binding</keyword>
<dbReference type="InterPro" id="IPR045060">
    <property type="entry name" value="Phe-tRNA-ligase_IIc_bsu"/>
</dbReference>
<feature type="binding site" evidence="15">
    <location>
        <position position="500"/>
    </location>
    <ligand>
        <name>Mg(2+)</name>
        <dbReference type="ChEBI" id="CHEBI:18420"/>
        <note>shared with alpha subunit</note>
    </ligand>
</feature>
<dbReference type="HAMAP" id="MF_00283">
    <property type="entry name" value="Phe_tRNA_synth_beta1"/>
    <property type="match status" value="1"/>
</dbReference>
<dbReference type="Pfam" id="PF03483">
    <property type="entry name" value="B3_4"/>
    <property type="match status" value="1"/>
</dbReference>
<comment type="similarity">
    <text evidence="2 15">Belongs to the phenylalanyl-tRNA synthetase beta subunit family. Type 1 subfamily.</text>
</comment>
<dbReference type="GO" id="GO:0009328">
    <property type="term" value="C:phenylalanine-tRNA ligase complex"/>
    <property type="evidence" value="ECO:0007669"/>
    <property type="project" value="TreeGrafter"/>
</dbReference>
<evidence type="ECO:0000256" key="5">
    <source>
        <dbReference type="ARBA" id="ARBA00022555"/>
    </source>
</evidence>
<dbReference type="InterPro" id="IPR005146">
    <property type="entry name" value="B3/B4_tRNA-bd"/>
</dbReference>
<evidence type="ECO:0000259" key="17">
    <source>
        <dbReference type="PROSITE" id="PS50886"/>
    </source>
</evidence>
<evidence type="ECO:0000256" key="16">
    <source>
        <dbReference type="PROSITE-ProRule" id="PRU00209"/>
    </source>
</evidence>
<dbReference type="SMART" id="SM00873">
    <property type="entry name" value="B3_4"/>
    <property type="match status" value="1"/>
</dbReference>
<dbReference type="InterPro" id="IPR005121">
    <property type="entry name" value="Fdx_antiC-bd"/>
</dbReference>
<keyword evidence="7 15" id="KW-0479">Metal-binding</keyword>
<keyword evidence="9 15" id="KW-0067">ATP-binding</keyword>
<dbReference type="PROSITE" id="PS51483">
    <property type="entry name" value="B5"/>
    <property type="match status" value="1"/>
</dbReference>
<dbReference type="Gene3D" id="2.40.50.140">
    <property type="entry name" value="Nucleic acid-binding proteins"/>
    <property type="match status" value="1"/>
</dbReference>
<dbReference type="SMART" id="SM00896">
    <property type="entry name" value="FDX-ACB"/>
    <property type="match status" value="1"/>
</dbReference>
<comment type="catalytic activity">
    <reaction evidence="14 15">
        <text>tRNA(Phe) + L-phenylalanine + ATP = L-phenylalanyl-tRNA(Phe) + AMP + diphosphate + H(+)</text>
        <dbReference type="Rhea" id="RHEA:19413"/>
        <dbReference type="Rhea" id="RHEA-COMP:9668"/>
        <dbReference type="Rhea" id="RHEA-COMP:9699"/>
        <dbReference type="ChEBI" id="CHEBI:15378"/>
        <dbReference type="ChEBI" id="CHEBI:30616"/>
        <dbReference type="ChEBI" id="CHEBI:33019"/>
        <dbReference type="ChEBI" id="CHEBI:58095"/>
        <dbReference type="ChEBI" id="CHEBI:78442"/>
        <dbReference type="ChEBI" id="CHEBI:78531"/>
        <dbReference type="ChEBI" id="CHEBI:456215"/>
        <dbReference type="EC" id="6.1.1.20"/>
    </reaction>
</comment>
<evidence type="ECO:0000256" key="8">
    <source>
        <dbReference type="ARBA" id="ARBA00022741"/>
    </source>
</evidence>
<evidence type="ECO:0000256" key="1">
    <source>
        <dbReference type="ARBA" id="ARBA00004496"/>
    </source>
</evidence>
<evidence type="ECO:0000256" key="15">
    <source>
        <dbReference type="HAMAP-Rule" id="MF_00283"/>
    </source>
</evidence>
<feature type="domain" description="TRNA-binding" evidence="17">
    <location>
        <begin position="42"/>
        <end position="170"/>
    </location>
</feature>
<dbReference type="SUPFAM" id="SSF55681">
    <property type="entry name" value="Class II aaRS and biotin synthetases"/>
    <property type="match status" value="1"/>
</dbReference>
<evidence type="ECO:0000256" key="7">
    <source>
        <dbReference type="ARBA" id="ARBA00022723"/>
    </source>
</evidence>
<dbReference type="FunFam" id="3.50.40.10:FF:000001">
    <property type="entry name" value="Phenylalanine--tRNA ligase beta subunit"/>
    <property type="match status" value="1"/>
</dbReference>
<dbReference type="InterPro" id="IPR012340">
    <property type="entry name" value="NA-bd_OB-fold"/>
</dbReference>
<dbReference type="InterPro" id="IPR009061">
    <property type="entry name" value="DNA-bd_dom_put_sf"/>
</dbReference>
<dbReference type="InterPro" id="IPR005147">
    <property type="entry name" value="tRNA_synthase_B5-dom"/>
</dbReference>
<keyword evidence="4 15" id="KW-0963">Cytoplasm</keyword>
<dbReference type="RefSeq" id="WP_119933529.1">
    <property type="nucleotide sequence ID" value="NZ_JAAVUN010000011.1"/>
</dbReference>
<dbReference type="InterPro" id="IPR033714">
    <property type="entry name" value="tRNA_bind_bactPheRS"/>
</dbReference>
<dbReference type="CDD" id="cd02796">
    <property type="entry name" value="tRNA_bind_bactPheRS"/>
    <property type="match status" value="1"/>
</dbReference>
<dbReference type="PANTHER" id="PTHR10947:SF0">
    <property type="entry name" value="PHENYLALANINE--TRNA LIGASE BETA SUBUNIT"/>
    <property type="match status" value="1"/>
</dbReference>
<dbReference type="InterPro" id="IPR036690">
    <property type="entry name" value="Fdx_antiC-bd_sf"/>
</dbReference>
<evidence type="ECO:0000256" key="6">
    <source>
        <dbReference type="ARBA" id="ARBA00022598"/>
    </source>
</evidence>
<sequence length="858" mass="91712">MRVPLSWLREYAPVPEDATAEQVLDTMVTVGFEEEEVHRPTDEIQGPVVVGQVLSREPEEHSNGKTVNWCQVRVVPEGQEQTLTGKGIDPTGVQGIVCGAHNFEVGDKVVVTLPGAVLPGDFRITPRKTYGHTSAGMIASVRELGIGEDHDGILVLSRIGLDPEIGADALELLGLYDEAAEINVTPDRGYGFSIRGVAREYSHAVNQPFHDFVLDAADRAPQANDDAGFPVELADQNPINGVPGCDRFVTRVVTGINPEAPTPPWMASRLRLAGIRSLSLPVDISNYVMLEFGQPLHFYDLATLQDKITVRRAQAGETLTTLDDKQRTLDPEDLLITDASGPIGIAGVMGGASTEVSAQTADVLVEAAHFDPITIARSARRHRLPSEASKRFERGVDPTIQAAAAQRAVELLVELAGGSAQDAAGDVVAGQRPEPQAVRLEADYPAQRVGVEYSPERIEELLIQIGCSLESTTAGEGQTAWMVTPPSWRSDLVAQEDLAEEVARLDGYHKIPSRLPVAPPGRGLTRQQIGRRRVMNTLAAAGLTEVLDYPFVSQAENNLWGAAQAGTHVPSIKLFNPISEVKGWMRVSLLPGLLETLRRNHSRGFRDLALFQAGLVFLPASQVGSRHVPAGGLKLDDDVLADVNAGIPEQPWRVGVVLAGQEAPTAPGVGARALGWQDAVDYAFMVADTLGVEMQIANGSHQGFHPGRTATFTTADGALVGWAGELHPQIVAAGNLPERTCAVELDLDALLAARPDGVQAQDLSVHTAATQDVALLVDADLPAGVLVTTLREGAGDLLEDVRVFDVYQGDRLPEGQKSVALAMRFRAPDRTLTADEASASREAAVALAAERHGAVLRG</sequence>
<dbReference type="GO" id="GO:0004826">
    <property type="term" value="F:phenylalanine-tRNA ligase activity"/>
    <property type="evidence" value="ECO:0007669"/>
    <property type="project" value="UniProtKB-UniRule"/>
</dbReference>
<dbReference type="InterPro" id="IPR045864">
    <property type="entry name" value="aa-tRNA-synth_II/BPL/LPL"/>
</dbReference>
<evidence type="ECO:0000256" key="12">
    <source>
        <dbReference type="ARBA" id="ARBA00022917"/>
    </source>
</evidence>
<comment type="subunit">
    <text evidence="3 15">Tetramer of two alpha and two beta subunits.</text>
</comment>
<evidence type="ECO:0000313" key="20">
    <source>
        <dbReference type="EMBL" id="NKE09677.1"/>
    </source>
</evidence>
<dbReference type="GO" id="GO:0000049">
    <property type="term" value="F:tRNA binding"/>
    <property type="evidence" value="ECO:0007669"/>
    <property type="project" value="UniProtKB-UniRule"/>
</dbReference>
<dbReference type="EC" id="6.1.1.20" evidence="15"/>
<dbReference type="NCBIfam" id="TIGR00472">
    <property type="entry name" value="pheT_bact"/>
    <property type="match status" value="1"/>
</dbReference>
<dbReference type="Pfam" id="PF03147">
    <property type="entry name" value="FDX-ACB"/>
    <property type="match status" value="1"/>
</dbReference>
<keyword evidence="6 15" id="KW-0436">Ligase</keyword>
<comment type="caution">
    <text evidence="20">The sequence shown here is derived from an EMBL/GenBank/DDBJ whole genome shotgun (WGS) entry which is preliminary data.</text>
</comment>
<protein>
    <recommendedName>
        <fullName evidence="15">Phenylalanine--tRNA ligase beta subunit</fullName>
        <ecNumber evidence="15">6.1.1.20</ecNumber>
    </recommendedName>
    <alternativeName>
        <fullName evidence="15">Phenylalanyl-tRNA synthetase beta subunit</fullName>
        <shortName evidence="15">PheRS</shortName>
    </alternativeName>
</protein>
<keyword evidence="13 15" id="KW-0030">Aminoacyl-tRNA synthetase</keyword>
<organism evidence="20 21">
    <name type="scientific">Kocuria subflava</name>
    <dbReference type="NCBI Taxonomy" id="1736139"/>
    <lineage>
        <taxon>Bacteria</taxon>
        <taxon>Bacillati</taxon>
        <taxon>Actinomycetota</taxon>
        <taxon>Actinomycetes</taxon>
        <taxon>Micrococcales</taxon>
        <taxon>Micrococcaceae</taxon>
        <taxon>Kocuria</taxon>
    </lineage>
</organism>
<dbReference type="GO" id="GO:0005524">
    <property type="term" value="F:ATP binding"/>
    <property type="evidence" value="ECO:0007669"/>
    <property type="project" value="UniProtKB-UniRule"/>
</dbReference>
<dbReference type="SMART" id="SM00874">
    <property type="entry name" value="B5"/>
    <property type="match status" value="1"/>
</dbReference>
<feature type="domain" description="B5" evidence="19">
    <location>
        <begin position="433"/>
        <end position="513"/>
    </location>
</feature>
<evidence type="ECO:0000313" key="21">
    <source>
        <dbReference type="Proteomes" id="UP000521379"/>
    </source>
</evidence>
<evidence type="ECO:0000259" key="19">
    <source>
        <dbReference type="PROSITE" id="PS51483"/>
    </source>
</evidence>